<evidence type="ECO:0000256" key="4">
    <source>
        <dbReference type="ARBA" id="ARBA00022989"/>
    </source>
</evidence>
<evidence type="ECO:0000256" key="7">
    <source>
        <dbReference type="SAM" id="Phobius"/>
    </source>
</evidence>
<feature type="transmembrane region" description="Helical" evidence="7">
    <location>
        <begin position="210"/>
        <end position="229"/>
    </location>
</feature>
<keyword evidence="8" id="KW-1185">Reference proteome</keyword>
<dbReference type="PANTHER" id="PTHR23506">
    <property type="entry name" value="GH10249P"/>
    <property type="match status" value="1"/>
</dbReference>
<feature type="transmembrane region" description="Helical" evidence="7">
    <location>
        <begin position="144"/>
        <end position="168"/>
    </location>
</feature>
<dbReference type="InterPro" id="IPR036259">
    <property type="entry name" value="MFS_trans_sf"/>
</dbReference>
<evidence type="ECO:0000313" key="8">
    <source>
        <dbReference type="Proteomes" id="UP000694867"/>
    </source>
</evidence>
<gene>
    <name evidence="9" type="primary">LOC100908005</name>
</gene>
<dbReference type="GO" id="GO:0022857">
    <property type="term" value="F:transmembrane transporter activity"/>
    <property type="evidence" value="ECO:0007669"/>
    <property type="project" value="InterPro"/>
</dbReference>
<feature type="transmembrane region" description="Helical" evidence="7">
    <location>
        <begin position="462"/>
        <end position="483"/>
    </location>
</feature>
<evidence type="ECO:0000256" key="3">
    <source>
        <dbReference type="ARBA" id="ARBA00022692"/>
    </source>
</evidence>
<feature type="transmembrane region" description="Helical" evidence="7">
    <location>
        <begin position="52"/>
        <end position="71"/>
    </location>
</feature>
<keyword evidence="5 7" id="KW-0472">Membrane</keyword>
<dbReference type="Pfam" id="PF07690">
    <property type="entry name" value="MFS_1"/>
    <property type="match status" value="1"/>
</dbReference>
<reference evidence="9" key="1">
    <citation type="submission" date="2025-08" db="UniProtKB">
        <authorList>
            <consortium name="RefSeq"/>
        </authorList>
    </citation>
    <scope>IDENTIFICATION</scope>
</reference>
<feature type="transmembrane region" description="Helical" evidence="7">
    <location>
        <begin position="83"/>
        <end position="104"/>
    </location>
</feature>
<keyword evidence="4 7" id="KW-1133">Transmembrane helix</keyword>
<feature type="transmembrane region" description="Helical" evidence="7">
    <location>
        <begin position="285"/>
        <end position="306"/>
    </location>
</feature>
<feature type="transmembrane region" description="Helical" evidence="7">
    <location>
        <begin position="326"/>
        <end position="345"/>
    </location>
</feature>
<keyword evidence="2" id="KW-0813">Transport</keyword>
<evidence type="ECO:0000313" key="9">
    <source>
        <dbReference type="RefSeq" id="XP_028968519.1"/>
    </source>
</evidence>
<dbReference type="KEGG" id="goe:100908005"/>
<dbReference type="AlphaFoldDB" id="A0AAJ7WIM8"/>
<dbReference type="GO" id="GO:0016020">
    <property type="term" value="C:membrane"/>
    <property type="evidence" value="ECO:0007669"/>
    <property type="project" value="UniProtKB-SubCell"/>
</dbReference>
<dbReference type="RefSeq" id="XP_028968519.1">
    <property type="nucleotide sequence ID" value="XM_029112686.1"/>
</dbReference>
<sequence length="498" mass="54888">MKVSDEAPRRGPLDSTTSGFSAVSSNSRRSNLVSGSLVSLQQGAKFMWRKKWLIPVLHSQFWFSACFSLMAPFFPNLAQKRGIRQTTCGFIFSVFKLFMFIGSFSSEKLIDRFGPVPLYVAGLVGTFIFDVSIGSLYWVGDPDIFLGLAFPLAIAGGFLACSYSVSMYSMVTERFSEKPGLIIASMEFLWGIGNMVGTMAGGFLIEFWGFPFPFFALGVIMILLIPTIIRNGPLQPSKSMRDPIEEHSELKFRPRNSIASLGRQSGVSVMSSISSQPDQPVRYKYMILQPLFIIDMITVMFSWIVMSFNEPTLQTWLSGQFRLTDSGIGIVFCVQYACYASGALLSGFVSSFGHEEFLLFLGQVCTALAYLLIGPVPFINHEPSMSFIYLSQIFTGFGMAAQFVCGFAHALKISIKAGYPKNIKTSGVVASATFVFMVLGAIVTPPIASFVVEEFGYRQGTMFIFCPLAAWSVVNFGVFIYGLKDLVSRSPDSDEAFA</sequence>
<dbReference type="InterPro" id="IPR050930">
    <property type="entry name" value="MFS_Vesicular_Transporter"/>
</dbReference>
<proteinExistence type="predicted"/>
<dbReference type="InterPro" id="IPR011701">
    <property type="entry name" value="MFS"/>
</dbReference>
<dbReference type="GeneID" id="100908005"/>
<evidence type="ECO:0000256" key="5">
    <source>
        <dbReference type="ARBA" id="ARBA00023136"/>
    </source>
</evidence>
<feature type="transmembrane region" description="Helical" evidence="7">
    <location>
        <begin position="180"/>
        <end position="204"/>
    </location>
</feature>
<comment type="subcellular location">
    <subcellularLocation>
        <location evidence="1">Membrane</location>
        <topology evidence="1">Multi-pass membrane protein</topology>
    </subcellularLocation>
</comment>
<feature type="region of interest" description="Disordered" evidence="6">
    <location>
        <begin position="1"/>
        <end position="26"/>
    </location>
</feature>
<accession>A0AAJ7WIM8</accession>
<dbReference type="Proteomes" id="UP000694867">
    <property type="component" value="Unplaced"/>
</dbReference>
<dbReference type="SUPFAM" id="SSF103473">
    <property type="entry name" value="MFS general substrate transporter"/>
    <property type="match status" value="1"/>
</dbReference>
<protein>
    <submittedName>
        <fullName evidence="9">MFS-type transporter SLC18B1</fullName>
    </submittedName>
</protein>
<organism evidence="8 9">
    <name type="scientific">Galendromus occidentalis</name>
    <name type="common">western predatory mite</name>
    <dbReference type="NCBI Taxonomy" id="34638"/>
    <lineage>
        <taxon>Eukaryota</taxon>
        <taxon>Metazoa</taxon>
        <taxon>Ecdysozoa</taxon>
        <taxon>Arthropoda</taxon>
        <taxon>Chelicerata</taxon>
        <taxon>Arachnida</taxon>
        <taxon>Acari</taxon>
        <taxon>Parasitiformes</taxon>
        <taxon>Mesostigmata</taxon>
        <taxon>Gamasina</taxon>
        <taxon>Phytoseioidea</taxon>
        <taxon>Phytoseiidae</taxon>
        <taxon>Typhlodrominae</taxon>
        <taxon>Galendromus</taxon>
    </lineage>
</organism>
<dbReference type="Gene3D" id="1.20.1250.20">
    <property type="entry name" value="MFS general substrate transporter like domains"/>
    <property type="match status" value="2"/>
</dbReference>
<feature type="transmembrane region" description="Helical" evidence="7">
    <location>
        <begin position="423"/>
        <end position="442"/>
    </location>
</feature>
<feature type="compositionally biased region" description="Basic and acidic residues" evidence="6">
    <location>
        <begin position="1"/>
        <end position="12"/>
    </location>
</feature>
<feature type="transmembrane region" description="Helical" evidence="7">
    <location>
        <begin position="357"/>
        <end position="376"/>
    </location>
</feature>
<dbReference type="PANTHER" id="PTHR23506:SF26">
    <property type="entry name" value="MFS-TYPE TRANSPORTER SLC18B1"/>
    <property type="match status" value="1"/>
</dbReference>
<keyword evidence="3 7" id="KW-0812">Transmembrane</keyword>
<name>A0AAJ7WIM8_9ACAR</name>
<feature type="transmembrane region" description="Helical" evidence="7">
    <location>
        <begin position="116"/>
        <end position="138"/>
    </location>
</feature>
<evidence type="ECO:0000256" key="2">
    <source>
        <dbReference type="ARBA" id="ARBA00022448"/>
    </source>
</evidence>
<feature type="transmembrane region" description="Helical" evidence="7">
    <location>
        <begin position="388"/>
        <end position="411"/>
    </location>
</feature>
<evidence type="ECO:0000256" key="1">
    <source>
        <dbReference type="ARBA" id="ARBA00004141"/>
    </source>
</evidence>
<evidence type="ECO:0000256" key="6">
    <source>
        <dbReference type="SAM" id="MobiDB-lite"/>
    </source>
</evidence>